<dbReference type="PRINTS" id="PR00420">
    <property type="entry name" value="RNGMNOXGNASE"/>
</dbReference>
<dbReference type="GO" id="GO:0004497">
    <property type="term" value="F:monooxygenase activity"/>
    <property type="evidence" value="ECO:0007669"/>
    <property type="project" value="UniProtKB-KW"/>
</dbReference>
<dbReference type="OrthoDB" id="9993796at2759"/>
<dbReference type="PANTHER" id="PTHR13789">
    <property type="entry name" value="MONOOXYGENASE"/>
    <property type="match status" value="1"/>
</dbReference>
<evidence type="ECO:0000313" key="7">
    <source>
        <dbReference type="EMBL" id="KAF4310772.1"/>
    </source>
</evidence>
<keyword evidence="3" id="KW-0274">FAD</keyword>
<keyword evidence="4" id="KW-0560">Oxidoreductase</keyword>
<feature type="domain" description="FAD-binding" evidence="6">
    <location>
        <begin position="72"/>
        <end position="242"/>
    </location>
</feature>
<reference evidence="7" key="1">
    <citation type="submission" date="2020-04" db="EMBL/GenBank/DDBJ databases">
        <title>Genome Assembly and Annotation of Botryosphaeria dothidea sdau 11-99, a Latent Pathogen of Apple Fruit Ring Rot in China.</title>
        <authorList>
            <person name="Yu C."/>
            <person name="Diao Y."/>
            <person name="Lu Q."/>
            <person name="Zhao J."/>
            <person name="Cui S."/>
            <person name="Peng C."/>
            <person name="He B."/>
            <person name="Liu H."/>
        </authorList>
    </citation>
    <scope>NUCLEOTIDE SEQUENCE [LARGE SCALE GENOMIC DNA]</scope>
    <source>
        <strain evidence="7">Sdau11-99</strain>
    </source>
</reference>
<keyword evidence="2" id="KW-0285">Flavoprotein</keyword>
<proteinExistence type="inferred from homology"/>
<dbReference type="GO" id="GO:0071949">
    <property type="term" value="F:FAD binding"/>
    <property type="evidence" value="ECO:0007669"/>
    <property type="project" value="InterPro"/>
</dbReference>
<evidence type="ECO:0000256" key="3">
    <source>
        <dbReference type="ARBA" id="ARBA00022827"/>
    </source>
</evidence>
<gene>
    <name evidence="7" type="ORF">GTA08_BOTSDO13764</name>
</gene>
<evidence type="ECO:0000256" key="1">
    <source>
        <dbReference type="ARBA" id="ARBA00007992"/>
    </source>
</evidence>
<dbReference type="AlphaFoldDB" id="A0A8H4J0N1"/>
<dbReference type="PANTHER" id="PTHR13789:SF261">
    <property type="entry name" value="HYDROXYLASE, PUTATIVE (AFU_ORTHOLOGUE AFUA_7G00590)-RELATED"/>
    <property type="match status" value="1"/>
</dbReference>
<dbReference type="InterPro" id="IPR050493">
    <property type="entry name" value="FAD-dep_Monooxygenase_BioMet"/>
</dbReference>
<comment type="similarity">
    <text evidence="1">Belongs to the paxM FAD-dependent monooxygenase family.</text>
</comment>
<protein>
    <submittedName>
        <fullName evidence="7">FAD binding domain protein</fullName>
    </submittedName>
</protein>
<evidence type="ECO:0000313" key="8">
    <source>
        <dbReference type="Proteomes" id="UP000572817"/>
    </source>
</evidence>
<dbReference type="SUPFAM" id="SSF54373">
    <property type="entry name" value="FAD-linked reductases, C-terminal domain"/>
    <property type="match status" value="1"/>
</dbReference>
<dbReference type="InterPro" id="IPR002938">
    <property type="entry name" value="FAD-bd"/>
</dbReference>
<dbReference type="Gene3D" id="3.50.50.60">
    <property type="entry name" value="FAD/NAD(P)-binding domain"/>
    <property type="match status" value="1"/>
</dbReference>
<keyword evidence="5" id="KW-0503">Monooxygenase</keyword>
<sequence length="245" mass="27069">MNSSEETILSLDFETIRDQWQADYYLIHRIDLHNELKRKATAADGNSCPAKLHRGSAVCHVDPEAATLTLTDGRKVSGDVIIAADGIHSKTRDVITGDKTELVSTGKSCYRCITPISDIRQDPVTAEFVESPGTVIEILGEDRSIIFYPCSDNKSLYTGAFVPTSEVGVTREGWGRSANKEKMISSFSCFPRKVLAVLEKAPEHDVKVWDLFDCPVAERWMRGRTMLLGDAAHPFLPYMGQGGAM</sequence>
<accession>A0A8H4J0N1</accession>
<dbReference type="Pfam" id="PF01494">
    <property type="entry name" value="FAD_binding_3"/>
    <property type="match status" value="1"/>
</dbReference>
<evidence type="ECO:0000256" key="5">
    <source>
        <dbReference type="ARBA" id="ARBA00023033"/>
    </source>
</evidence>
<keyword evidence="8" id="KW-1185">Reference proteome</keyword>
<evidence type="ECO:0000259" key="6">
    <source>
        <dbReference type="Pfam" id="PF01494"/>
    </source>
</evidence>
<name>A0A8H4J0N1_9PEZI</name>
<dbReference type="Proteomes" id="UP000572817">
    <property type="component" value="Unassembled WGS sequence"/>
</dbReference>
<evidence type="ECO:0000256" key="2">
    <source>
        <dbReference type="ARBA" id="ARBA00022630"/>
    </source>
</evidence>
<comment type="caution">
    <text evidence="7">The sequence shown here is derived from an EMBL/GenBank/DDBJ whole genome shotgun (WGS) entry which is preliminary data.</text>
</comment>
<evidence type="ECO:0000256" key="4">
    <source>
        <dbReference type="ARBA" id="ARBA00023002"/>
    </source>
</evidence>
<dbReference type="InterPro" id="IPR036188">
    <property type="entry name" value="FAD/NAD-bd_sf"/>
</dbReference>
<organism evidence="7 8">
    <name type="scientific">Botryosphaeria dothidea</name>
    <dbReference type="NCBI Taxonomy" id="55169"/>
    <lineage>
        <taxon>Eukaryota</taxon>
        <taxon>Fungi</taxon>
        <taxon>Dikarya</taxon>
        <taxon>Ascomycota</taxon>
        <taxon>Pezizomycotina</taxon>
        <taxon>Dothideomycetes</taxon>
        <taxon>Dothideomycetes incertae sedis</taxon>
        <taxon>Botryosphaeriales</taxon>
        <taxon>Botryosphaeriaceae</taxon>
        <taxon>Botryosphaeria</taxon>
    </lineage>
</organism>
<dbReference type="SUPFAM" id="SSF51905">
    <property type="entry name" value="FAD/NAD(P)-binding domain"/>
    <property type="match status" value="1"/>
</dbReference>
<dbReference type="EMBL" id="WWBZ02000013">
    <property type="protein sequence ID" value="KAF4310772.1"/>
    <property type="molecule type" value="Genomic_DNA"/>
</dbReference>